<dbReference type="InterPro" id="IPR051030">
    <property type="entry name" value="Vitamin_B12-ABC_binding"/>
</dbReference>
<dbReference type="Gene3D" id="3.40.50.1980">
    <property type="entry name" value="Nitrogenase molybdenum iron protein domain"/>
    <property type="match status" value="1"/>
</dbReference>
<accession>G5J9A0</accession>
<name>G5J9A0_CROWT</name>
<proteinExistence type="predicted"/>
<feature type="non-terminal residue" evidence="2">
    <location>
        <position position="103"/>
    </location>
</feature>
<dbReference type="PANTHER" id="PTHR42860">
    <property type="entry name" value="VITAMIN B12-BINDING PROTEIN"/>
    <property type="match status" value="1"/>
</dbReference>
<reference evidence="2 3" key="1">
    <citation type="journal article" date="2011" name="Front. Microbiol.">
        <title>Two Strains of Crocosphaera watsonii with Highly Conserved Genomes are Distinguished by Strain-Specific Features.</title>
        <authorList>
            <person name="Bench S.R."/>
            <person name="Ilikchyan I.N."/>
            <person name="Tripp H.J."/>
            <person name="Zehr J.P."/>
        </authorList>
    </citation>
    <scope>NUCLEOTIDE SEQUENCE [LARGE SCALE GENOMIC DNA]</scope>
    <source>
        <strain evidence="2 3">WH 0003</strain>
    </source>
</reference>
<organism evidence="2 3">
    <name type="scientific">Crocosphaera watsonii WH 0003</name>
    <dbReference type="NCBI Taxonomy" id="423471"/>
    <lineage>
        <taxon>Bacteria</taxon>
        <taxon>Bacillati</taxon>
        <taxon>Cyanobacteriota</taxon>
        <taxon>Cyanophyceae</taxon>
        <taxon>Oscillatoriophycideae</taxon>
        <taxon>Chroococcales</taxon>
        <taxon>Aphanothecaceae</taxon>
        <taxon>Crocosphaera</taxon>
    </lineage>
</organism>
<dbReference type="EMBL" id="AESD01000610">
    <property type="protein sequence ID" value="EHJ11240.1"/>
    <property type="molecule type" value="Genomic_DNA"/>
</dbReference>
<dbReference type="InterPro" id="IPR002491">
    <property type="entry name" value="ABC_transptr_periplasmic_BD"/>
</dbReference>
<dbReference type="PROSITE" id="PS50983">
    <property type="entry name" value="FE_B12_PBP"/>
    <property type="match status" value="1"/>
</dbReference>
<dbReference type="PANTHER" id="PTHR42860:SF1">
    <property type="entry name" value="VITAMIN B12-BINDING PROTEIN"/>
    <property type="match status" value="1"/>
</dbReference>
<dbReference type="SUPFAM" id="SSF53807">
    <property type="entry name" value="Helical backbone' metal receptor"/>
    <property type="match status" value="1"/>
</dbReference>
<dbReference type="AlphaFoldDB" id="G5J9A0"/>
<sequence>MTIQVSPKIVSLLPSATEIIDCLGLTDALVGRSHECDYPSYVRDLPICTTARLDITRSSGQIDQDVMTLLQQALSIYNIELETLQDLQPTHIVTQDQCDVCAV</sequence>
<comment type="caution">
    <text evidence="2">The sequence shown here is derived from an EMBL/GenBank/DDBJ whole genome shotgun (WGS) entry which is preliminary data.</text>
</comment>
<protein>
    <submittedName>
        <fullName evidence="2">Periplasmic solute-binding protein of ABC transporter</fullName>
    </submittedName>
</protein>
<evidence type="ECO:0000313" key="3">
    <source>
        <dbReference type="Proteomes" id="UP000003477"/>
    </source>
</evidence>
<feature type="domain" description="Fe/B12 periplasmic-binding" evidence="1">
    <location>
        <begin position="8"/>
        <end position="103"/>
    </location>
</feature>
<dbReference type="Proteomes" id="UP000003477">
    <property type="component" value="Unassembled WGS sequence"/>
</dbReference>
<evidence type="ECO:0000313" key="2">
    <source>
        <dbReference type="EMBL" id="EHJ11240.1"/>
    </source>
</evidence>
<evidence type="ECO:0000259" key="1">
    <source>
        <dbReference type="PROSITE" id="PS50983"/>
    </source>
</evidence>
<gene>
    <name evidence="2" type="ORF">CWATWH0003_4017t1</name>
</gene>